<dbReference type="AlphaFoldDB" id="A0A1S9PC56"/>
<feature type="transmembrane region" description="Helical" evidence="1">
    <location>
        <begin position="12"/>
        <end position="34"/>
    </location>
</feature>
<reference evidence="2 3" key="1">
    <citation type="submission" date="2016-07" db="EMBL/GenBank/DDBJ databases">
        <title>Genomic analysis of zinc-resistant bacterium Mucilaginibacter pedocola TBZ30.</title>
        <authorList>
            <person name="Huang J."/>
            <person name="Tang J."/>
        </authorList>
    </citation>
    <scope>NUCLEOTIDE SEQUENCE [LARGE SCALE GENOMIC DNA]</scope>
    <source>
        <strain evidence="2 3">TBZ30</strain>
    </source>
</reference>
<comment type="caution">
    <text evidence="2">The sequence shown here is derived from an EMBL/GenBank/DDBJ whole genome shotgun (WGS) entry which is preliminary data.</text>
</comment>
<protein>
    <submittedName>
        <fullName evidence="2">Uncharacterized protein</fullName>
    </submittedName>
</protein>
<dbReference type="Proteomes" id="UP000189739">
    <property type="component" value="Unassembled WGS sequence"/>
</dbReference>
<evidence type="ECO:0000313" key="2">
    <source>
        <dbReference type="EMBL" id="OOQ58563.1"/>
    </source>
</evidence>
<gene>
    <name evidence="2" type="ORF">BC343_07810</name>
</gene>
<accession>A0A1S9PC56</accession>
<name>A0A1S9PC56_9SPHI</name>
<dbReference type="RefSeq" id="WP_078349261.1">
    <property type="nucleotide sequence ID" value="NZ_MBTF01000023.1"/>
</dbReference>
<keyword evidence="1" id="KW-0472">Membrane</keyword>
<dbReference type="EMBL" id="MBTF01000023">
    <property type="protein sequence ID" value="OOQ58563.1"/>
    <property type="molecule type" value="Genomic_DNA"/>
</dbReference>
<sequence length="166" mass="19358">MEQNLTPNSNKLSFWTLLYSVLGFTAFQFIPVYFTQQTPRLIYYCILFLAFAFSSVIQLQRYFSRSAHYLITKILSAIFLIAVWMIALLFVLTIPLAVWSEAGTYYVNKNDPEVKIISRYLDLGAFGGGTEPGDYEIVWHRPVTPYFKIEMAIDTNKLDKKNWLRR</sequence>
<evidence type="ECO:0000313" key="3">
    <source>
        <dbReference type="Proteomes" id="UP000189739"/>
    </source>
</evidence>
<evidence type="ECO:0000256" key="1">
    <source>
        <dbReference type="SAM" id="Phobius"/>
    </source>
</evidence>
<keyword evidence="3" id="KW-1185">Reference proteome</keyword>
<keyword evidence="1" id="KW-0812">Transmembrane</keyword>
<dbReference type="STRING" id="1792845.BC343_07810"/>
<dbReference type="OrthoDB" id="9940489at2"/>
<proteinExistence type="predicted"/>
<keyword evidence="1" id="KW-1133">Transmembrane helix</keyword>
<organism evidence="2 3">
    <name type="scientific">Mucilaginibacter pedocola</name>
    <dbReference type="NCBI Taxonomy" id="1792845"/>
    <lineage>
        <taxon>Bacteria</taxon>
        <taxon>Pseudomonadati</taxon>
        <taxon>Bacteroidota</taxon>
        <taxon>Sphingobacteriia</taxon>
        <taxon>Sphingobacteriales</taxon>
        <taxon>Sphingobacteriaceae</taxon>
        <taxon>Mucilaginibacter</taxon>
    </lineage>
</organism>
<feature type="transmembrane region" description="Helical" evidence="1">
    <location>
        <begin position="41"/>
        <end position="62"/>
    </location>
</feature>
<feature type="transmembrane region" description="Helical" evidence="1">
    <location>
        <begin position="74"/>
        <end position="99"/>
    </location>
</feature>